<evidence type="ECO:0000313" key="1">
    <source>
        <dbReference type="EMBL" id="MCZ0861632.1"/>
    </source>
</evidence>
<dbReference type="NCBIfam" id="TIGR04256">
    <property type="entry name" value="GxxExxY"/>
    <property type="match status" value="1"/>
</dbReference>
<keyword evidence="2" id="KW-1185">Reference proteome</keyword>
<organism evidence="1 2">
    <name type="scientific">Methanocorpusculum petauri</name>
    <dbReference type="NCBI Taxonomy" id="3002863"/>
    <lineage>
        <taxon>Archaea</taxon>
        <taxon>Methanobacteriati</taxon>
        <taxon>Methanobacteriota</taxon>
        <taxon>Stenosarchaea group</taxon>
        <taxon>Methanomicrobia</taxon>
        <taxon>Methanomicrobiales</taxon>
        <taxon>Methanocorpusculaceae</taxon>
        <taxon>Methanocorpusculum</taxon>
    </lineage>
</organism>
<dbReference type="InterPro" id="IPR026350">
    <property type="entry name" value="GxxExxY"/>
</dbReference>
<proteinExistence type="predicted"/>
<protein>
    <submittedName>
        <fullName evidence="1">GxxExxY protein</fullName>
    </submittedName>
</protein>
<reference evidence="1" key="1">
    <citation type="submission" date="2022-12" db="EMBL/GenBank/DDBJ databases">
        <title>Isolation and characterisation of novel Methanocorpusculum spp. from native Australian herbivores indicates the genus is ancestrally host-associated.</title>
        <authorList>
            <person name="Volmer J.G."/>
            <person name="Soo R.M."/>
            <person name="Evans P.N."/>
            <person name="Hoedt E.C."/>
            <person name="Astorga Alsina A.L."/>
            <person name="Woodcroft B.J."/>
            <person name="Tyson G.W."/>
            <person name="Hugenholtz P."/>
            <person name="Morrison M."/>
        </authorList>
    </citation>
    <scope>NUCLEOTIDE SEQUENCE</scope>
    <source>
        <strain evidence="1">MG</strain>
    </source>
</reference>
<accession>A0ABT4IIQ7</accession>
<gene>
    <name evidence="1" type="ORF">O0S10_10470</name>
</gene>
<dbReference type="EMBL" id="JAPTGB010000053">
    <property type="protein sequence ID" value="MCZ0861632.1"/>
    <property type="molecule type" value="Genomic_DNA"/>
</dbReference>
<dbReference type="RefSeq" id="WP_268925828.1">
    <property type="nucleotide sequence ID" value="NZ_JAPTGB010000053.1"/>
</dbReference>
<sequence length="142" mass="16328">MPDDEYPYAEQTQAILKAAIAVYNNLGVGFLEAVYQEALEMELRKQNIPFESQKTLKIYYQGKELTKTYIADIICYGEIILELKAISALTKTEGAQLINYLKASGKQVGLLINYGKERKLEWKRYIFTNTTYLTKQNIPEKT</sequence>
<dbReference type="Proteomes" id="UP001141422">
    <property type="component" value="Unassembled WGS sequence"/>
</dbReference>
<evidence type="ECO:0000313" key="2">
    <source>
        <dbReference type="Proteomes" id="UP001141422"/>
    </source>
</evidence>
<comment type="caution">
    <text evidence="1">The sequence shown here is derived from an EMBL/GenBank/DDBJ whole genome shotgun (WGS) entry which is preliminary data.</text>
</comment>
<dbReference type="Pfam" id="PF13366">
    <property type="entry name" value="PDDEXK_3"/>
    <property type="match status" value="1"/>
</dbReference>
<name>A0ABT4IIQ7_9EURY</name>